<proteinExistence type="predicted"/>
<dbReference type="InterPro" id="IPR036322">
    <property type="entry name" value="WD40_repeat_dom_sf"/>
</dbReference>
<evidence type="ECO:0000313" key="2">
    <source>
        <dbReference type="EMBL" id="GIQ88682.1"/>
    </source>
</evidence>
<feature type="compositionally biased region" description="Low complexity" evidence="1">
    <location>
        <begin position="366"/>
        <end position="376"/>
    </location>
</feature>
<comment type="caution">
    <text evidence="2">The sequence shown here is derived from an EMBL/GenBank/DDBJ whole genome shotgun (WGS) entry which is preliminary data.</text>
</comment>
<dbReference type="EMBL" id="BDIP01004292">
    <property type="protein sequence ID" value="GIQ88682.1"/>
    <property type="molecule type" value="Genomic_DNA"/>
</dbReference>
<name>A0A9K3D4X0_9EUKA</name>
<organism evidence="2 3">
    <name type="scientific">Kipferlia bialata</name>
    <dbReference type="NCBI Taxonomy" id="797122"/>
    <lineage>
        <taxon>Eukaryota</taxon>
        <taxon>Metamonada</taxon>
        <taxon>Carpediemonas-like organisms</taxon>
        <taxon>Kipferlia</taxon>
    </lineage>
</organism>
<dbReference type="Proteomes" id="UP000265618">
    <property type="component" value="Unassembled WGS sequence"/>
</dbReference>
<dbReference type="AlphaFoldDB" id="A0A9K3D4X0"/>
<reference evidence="2 3" key="1">
    <citation type="journal article" date="2018" name="PLoS ONE">
        <title>The draft genome of Kipferlia bialata reveals reductive genome evolution in fornicate parasites.</title>
        <authorList>
            <person name="Tanifuji G."/>
            <person name="Takabayashi S."/>
            <person name="Kume K."/>
            <person name="Takagi M."/>
            <person name="Nakayama T."/>
            <person name="Kamikawa R."/>
            <person name="Inagaki Y."/>
            <person name="Hashimoto T."/>
        </authorList>
    </citation>
    <scope>NUCLEOTIDE SEQUENCE [LARGE SCALE GENOMIC DNA]</scope>
    <source>
        <strain evidence="2">NY0173</strain>
    </source>
</reference>
<dbReference type="SUPFAM" id="SSF50978">
    <property type="entry name" value="WD40 repeat-like"/>
    <property type="match status" value="1"/>
</dbReference>
<sequence>MVQVHFVFKDLQLRAPVFTNADDAALSVDAMTVVSGSERPISQYDVQYPAPTDPQPKKSLASLLKLSSILPPPPIRPVVVAAAPTPAVCAGGLGTFVNGTPLPAIPGGISCVAPLRCSLGCGGGVAVAGKGQVVVRVEQPARMFSVPVSGTPVALESTGREVLAACGRSVVVIPLASPVPYSLPSPSRVTSLAVSDRFLAAGTAKGTVELYLTPDRRRVSLGPFPSAVRAVSASPDGSMLAICCERSPVVFIVHTSKRRKTLSLSLAPVKVPGGFDHASGLTGEARYIGGWVQDLVWGEGGIDVATAYAAPRKEGGESVYVRDCCVCRLRVVQAQDGPRVLMTGTVHPSPSVLKWGARGGPTQGASTTSTPPSPSLSLRDGRLYVAWTPEWVTVH</sequence>
<protein>
    <submittedName>
        <fullName evidence="2">Uncharacterized protein</fullName>
    </submittedName>
</protein>
<dbReference type="Gene3D" id="2.130.10.10">
    <property type="entry name" value="YVTN repeat-like/Quinoprotein amine dehydrogenase"/>
    <property type="match status" value="1"/>
</dbReference>
<evidence type="ECO:0000313" key="3">
    <source>
        <dbReference type="Proteomes" id="UP000265618"/>
    </source>
</evidence>
<gene>
    <name evidence="2" type="ORF">KIPB_010990</name>
</gene>
<dbReference type="InterPro" id="IPR015943">
    <property type="entry name" value="WD40/YVTN_repeat-like_dom_sf"/>
</dbReference>
<evidence type="ECO:0000256" key="1">
    <source>
        <dbReference type="SAM" id="MobiDB-lite"/>
    </source>
</evidence>
<keyword evidence="3" id="KW-1185">Reference proteome</keyword>
<accession>A0A9K3D4X0</accession>
<feature type="region of interest" description="Disordered" evidence="1">
    <location>
        <begin position="354"/>
        <end position="376"/>
    </location>
</feature>